<dbReference type="EMBL" id="MAYM02002313">
    <property type="protein sequence ID" value="RLM96863.1"/>
    <property type="molecule type" value="Genomic_DNA"/>
</dbReference>
<keyword evidence="17" id="KW-0624">Polysaccharide degradation</keyword>
<dbReference type="InterPro" id="IPR015876">
    <property type="entry name" value="Acyl-CoA_DS"/>
</dbReference>
<dbReference type="GO" id="GO:0016717">
    <property type="term" value="F:oxidoreductase activity, acting on paired donors, with oxidation of a pair of donors resulting in the reduction of molecular oxygen to two molecules of water"/>
    <property type="evidence" value="ECO:0007669"/>
    <property type="project" value="InterPro"/>
</dbReference>
<evidence type="ECO:0000256" key="18">
    <source>
        <dbReference type="SAM" id="MobiDB-lite"/>
    </source>
</evidence>
<keyword evidence="8" id="KW-0378">Hydrolase</keyword>
<comment type="similarity">
    <text evidence="3">Belongs to the glycosyl hydrolase 7 (cellulase C) family.</text>
</comment>
<comment type="similarity">
    <text evidence="4">Belongs to the fatty acid desaturase type 1 family.</text>
</comment>
<keyword evidence="10 19" id="KW-1133">Transmembrane helix</keyword>
<dbReference type="InterPro" id="IPR037019">
    <property type="entry name" value="Glyco_hydro_7_sf"/>
</dbReference>
<keyword evidence="16" id="KW-0326">Glycosidase</keyword>
<sequence length="793" mass="88217">MKPSTSVLAIMSAVVAMAALQVRAQQTGTSTPEVHPSLSSKQCSKSGGCVTEDTSVVLDANWRWLHQVDDYKNCYTGNQWDSTLCATPELCAKNCALEGANYQGTYGITTSADELQLQLVTQTPYGANVGSRVYLMDAAGSKYKQFQLLNQEFTLDVDVSKLPCGLNGALYFVQMDADGGLARFPTNKAGANYGTGYCDAQCPHDIKFINGEANTLDWAGSSQNSGGGKYGACCAELDIWEANSMSNAFTTHPCTGEGPQRCSSPEECGSGEGDRYKGMCDKDGCDFNPFRMGNQTFYGPGPQFTIDTTRKFTIITQFVTNDNTATGELVEVRRLFKQDDRVVPTPSSTWPGLNGANSITEATCEAAKKTFGDPDDHSAKGGLAQMGKQMANGMTLTMSLWSDHAAYCLWLDSSYPSDADASKPGVMRGACPTSGGRPADVEAQHPDATVKFMNIRTRTTKVLKHHPSLKHQQTAAMMSLTEFKKEANWFMVYYMSIVHLGALEGLRRFFFCKWEMFPLFIFIYYLTGIGITMGAHRLWAHRSYKAHSIVRFFLMLCNSLANQGTIFHWSRDHRVHHKYSDTVADPHNSGRGFFFAHMGWLLVKKDPRVHEAGTKLNYDDLWADWTVVIQEKLNPWGQLFMCFVLPTFVGMHFIGETWANSLFILGFLRYTAVLHATWLVNSAAHFYGYQAYDNIPPRENWFVSVWAIGEGWHNWHHKFPYDYATSEFGATVQFNPTKLTIDLMALFGLVTDRKRATEIWGKIKEAKTEGSKFQDPNGDDPTQAFSDLKAKSG</sequence>
<dbReference type="CDD" id="cd07999">
    <property type="entry name" value="GH7_CBH_EG"/>
    <property type="match status" value="1"/>
</dbReference>
<feature type="region of interest" description="Disordered" evidence="18">
    <location>
        <begin position="767"/>
        <end position="793"/>
    </location>
</feature>
<keyword evidence="14 19" id="KW-0472">Membrane</keyword>
<evidence type="ECO:0000256" key="1">
    <source>
        <dbReference type="ARBA" id="ARBA00001641"/>
    </source>
</evidence>
<evidence type="ECO:0000256" key="2">
    <source>
        <dbReference type="ARBA" id="ARBA00004141"/>
    </source>
</evidence>
<evidence type="ECO:0000256" key="19">
    <source>
        <dbReference type="SAM" id="Phobius"/>
    </source>
</evidence>
<dbReference type="GO" id="GO:0006631">
    <property type="term" value="P:fatty acid metabolic process"/>
    <property type="evidence" value="ECO:0007669"/>
    <property type="project" value="UniProtKB-KW"/>
</dbReference>
<comment type="subcellular location">
    <subcellularLocation>
        <location evidence="2">Membrane</location>
        <topology evidence="2">Multi-pass membrane protein</topology>
    </subcellularLocation>
</comment>
<evidence type="ECO:0000256" key="6">
    <source>
        <dbReference type="ARBA" id="ARBA00022692"/>
    </source>
</evidence>
<keyword evidence="12" id="KW-0560">Oxidoreductase</keyword>
<name>A0A3R7JQP3_9STRA</name>
<keyword evidence="7 20" id="KW-0732">Signal</keyword>
<comment type="catalytic activity">
    <reaction evidence="1">
        <text>Hydrolysis of (1-&gt;4)-beta-D-glucosidic linkages in cellulose and cellotetraose, releasing cellobiose from the non-reducing ends of the chains.</text>
        <dbReference type="EC" id="3.2.1.91"/>
    </reaction>
</comment>
<evidence type="ECO:0000256" key="20">
    <source>
        <dbReference type="SAM" id="SignalP"/>
    </source>
</evidence>
<dbReference type="CDD" id="cd03505">
    <property type="entry name" value="Delta9-FADS-like"/>
    <property type="match status" value="1"/>
</dbReference>
<keyword evidence="15" id="KW-0119">Carbohydrate metabolism</keyword>
<dbReference type="Pfam" id="PF00840">
    <property type="entry name" value="Glyco_hydro_7"/>
    <property type="match status" value="1"/>
</dbReference>
<evidence type="ECO:0000256" key="15">
    <source>
        <dbReference type="ARBA" id="ARBA00023277"/>
    </source>
</evidence>
<evidence type="ECO:0000256" key="12">
    <source>
        <dbReference type="ARBA" id="ARBA00023002"/>
    </source>
</evidence>
<keyword evidence="6 19" id="KW-0812">Transmembrane</keyword>
<evidence type="ECO:0000256" key="14">
    <source>
        <dbReference type="ARBA" id="ARBA00023136"/>
    </source>
</evidence>
<dbReference type="InterPro" id="IPR001722">
    <property type="entry name" value="Glyco_hydro_7"/>
</dbReference>
<evidence type="ECO:0000256" key="9">
    <source>
        <dbReference type="ARBA" id="ARBA00022832"/>
    </source>
</evidence>
<organism evidence="21 22">
    <name type="scientific">Phytophthora kernoviae</name>
    <dbReference type="NCBI Taxonomy" id="325452"/>
    <lineage>
        <taxon>Eukaryota</taxon>
        <taxon>Sar</taxon>
        <taxon>Stramenopiles</taxon>
        <taxon>Oomycota</taxon>
        <taxon>Peronosporomycetes</taxon>
        <taxon>Peronosporales</taxon>
        <taxon>Peronosporaceae</taxon>
        <taxon>Phytophthora</taxon>
    </lineage>
</organism>
<evidence type="ECO:0000256" key="13">
    <source>
        <dbReference type="ARBA" id="ARBA00023098"/>
    </source>
</evidence>
<dbReference type="Gene3D" id="2.70.100.10">
    <property type="entry name" value="Glycoside hydrolase, family 7, domain"/>
    <property type="match status" value="1"/>
</dbReference>
<feature type="chain" id="PRO_5018528399" description="cellulose 1,4-beta-cellobiosidase (non-reducing end)" evidence="20">
    <location>
        <begin position="25"/>
        <end position="793"/>
    </location>
</feature>
<keyword evidence="9" id="KW-0276">Fatty acid metabolism</keyword>
<feature type="transmembrane region" description="Helical" evidence="19">
    <location>
        <begin position="517"/>
        <end position="536"/>
    </location>
</feature>
<keyword evidence="13" id="KW-0443">Lipid metabolism</keyword>
<evidence type="ECO:0000256" key="4">
    <source>
        <dbReference type="ARBA" id="ARBA00009295"/>
    </source>
</evidence>
<evidence type="ECO:0000256" key="3">
    <source>
        <dbReference type="ARBA" id="ARBA00006044"/>
    </source>
</evidence>
<evidence type="ECO:0000256" key="10">
    <source>
        <dbReference type="ARBA" id="ARBA00022989"/>
    </source>
</evidence>
<feature type="transmembrane region" description="Helical" evidence="19">
    <location>
        <begin position="487"/>
        <end position="505"/>
    </location>
</feature>
<keyword evidence="11" id="KW-0136">Cellulose degradation</keyword>
<protein>
    <recommendedName>
        <fullName evidence="5">cellulose 1,4-beta-cellobiosidase (non-reducing end)</fullName>
        <ecNumber evidence="5">3.2.1.91</ecNumber>
    </recommendedName>
</protein>
<evidence type="ECO:0000313" key="22">
    <source>
        <dbReference type="Proteomes" id="UP000285883"/>
    </source>
</evidence>
<evidence type="ECO:0000256" key="8">
    <source>
        <dbReference type="ARBA" id="ARBA00022801"/>
    </source>
</evidence>
<reference evidence="21 22" key="1">
    <citation type="submission" date="2018-07" db="EMBL/GenBank/DDBJ databases">
        <title>Genome sequencing of oomycete isolates from Chile give support for New Zealand origin for Phytophthora kernoviae and make available the first Nothophytophthora sp. genome.</title>
        <authorList>
            <person name="Studholme D.J."/>
            <person name="Sanfuentes E."/>
            <person name="Panda P."/>
            <person name="Hill R."/>
            <person name="Sambles C."/>
            <person name="Grant M."/>
            <person name="Williams N.M."/>
            <person name="Mcdougal R.L."/>
        </authorList>
    </citation>
    <scope>NUCLEOTIDE SEQUENCE [LARGE SCALE GENOMIC DNA]</scope>
    <source>
        <strain evidence="21">Chile2</strain>
    </source>
</reference>
<comment type="caution">
    <text evidence="21">The sequence shown here is derived from an EMBL/GenBank/DDBJ whole genome shotgun (WGS) entry which is preliminary data.</text>
</comment>
<evidence type="ECO:0000313" key="21">
    <source>
        <dbReference type="EMBL" id="RLM96863.1"/>
    </source>
</evidence>
<dbReference type="PRINTS" id="PR00734">
    <property type="entry name" value="GLHYDRLASE7"/>
</dbReference>
<feature type="signal peptide" evidence="20">
    <location>
        <begin position="1"/>
        <end position="24"/>
    </location>
</feature>
<evidence type="ECO:0000256" key="17">
    <source>
        <dbReference type="ARBA" id="ARBA00023326"/>
    </source>
</evidence>
<dbReference type="GO" id="GO:0016020">
    <property type="term" value="C:membrane"/>
    <property type="evidence" value="ECO:0007669"/>
    <property type="project" value="UniProtKB-SubCell"/>
</dbReference>
<evidence type="ECO:0000256" key="16">
    <source>
        <dbReference type="ARBA" id="ARBA00023295"/>
    </source>
</evidence>
<gene>
    <name evidence="21" type="ORF">BBI17_005223</name>
</gene>
<accession>A0A3R7JQP3</accession>
<dbReference type="EC" id="3.2.1.91" evidence="5"/>
<dbReference type="AlphaFoldDB" id="A0A3R7JQP3"/>
<dbReference type="GO" id="GO:0016162">
    <property type="term" value="F:cellulose 1,4-beta-cellobiosidase activity"/>
    <property type="evidence" value="ECO:0007669"/>
    <property type="project" value="UniProtKB-EC"/>
</dbReference>
<dbReference type="GO" id="GO:0030245">
    <property type="term" value="P:cellulose catabolic process"/>
    <property type="evidence" value="ECO:0007669"/>
    <property type="project" value="UniProtKB-KW"/>
</dbReference>
<evidence type="ECO:0000256" key="7">
    <source>
        <dbReference type="ARBA" id="ARBA00022729"/>
    </source>
</evidence>
<dbReference type="InterPro" id="IPR013320">
    <property type="entry name" value="ConA-like_dom_sf"/>
</dbReference>
<dbReference type="Proteomes" id="UP000285883">
    <property type="component" value="Unassembled WGS sequence"/>
</dbReference>
<proteinExistence type="inferred from homology"/>
<dbReference type="FunFam" id="2.70.100.10:FF:000001">
    <property type="entry name" value="Glucanase"/>
    <property type="match status" value="1"/>
</dbReference>
<dbReference type="PANTHER" id="PTHR33753:SF2">
    <property type="entry name" value="GLYCOSIDE HYDROLASE FAMILY 7 PROTEIN"/>
    <property type="match status" value="1"/>
</dbReference>
<evidence type="ECO:0000256" key="5">
    <source>
        <dbReference type="ARBA" id="ARBA00012561"/>
    </source>
</evidence>
<dbReference type="PANTHER" id="PTHR33753">
    <property type="entry name" value="1,4-BETA-D-GLUCAN CELLOBIOHYDROLASE B"/>
    <property type="match status" value="1"/>
</dbReference>
<dbReference type="SUPFAM" id="SSF49899">
    <property type="entry name" value="Concanavalin A-like lectins/glucanases"/>
    <property type="match status" value="1"/>
</dbReference>
<evidence type="ECO:0000256" key="11">
    <source>
        <dbReference type="ARBA" id="ARBA00023001"/>
    </source>
</evidence>